<name>A0A8K0UWJ5_9AGAR</name>
<reference evidence="2" key="1">
    <citation type="journal article" date="2021" name="New Phytol.">
        <title>Evolutionary innovations through gain and loss of genes in the ectomycorrhizal Boletales.</title>
        <authorList>
            <person name="Wu G."/>
            <person name="Miyauchi S."/>
            <person name="Morin E."/>
            <person name="Kuo A."/>
            <person name="Drula E."/>
            <person name="Varga T."/>
            <person name="Kohler A."/>
            <person name="Feng B."/>
            <person name="Cao Y."/>
            <person name="Lipzen A."/>
            <person name="Daum C."/>
            <person name="Hundley H."/>
            <person name="Pangilinan J."/>
            <person name="Johnson J."/>
            <person name="Barry K."/>
            <person name="LaButti K."/>
            <person name="Ng V."/>
            <person name="Ahrendt S."/>
            <person name="Min B."/>
            <person name="Choi I.G."/>
            <person name="Park H."/>
            <person name="Plett J.M."/>
            <person name="Magnuson J."/>
            <person name="Spatafora J.W."/>
            <person name="Nagy L.G."/>
            <person name="Henrissat B."/>
            <person name="Grigoriev I.V."/>
            <person name="Yang Z.L."/>
            <person name="Xu J."/>
            <person name="Martin F.M."/>
        </authorList>
    </citation>
    <scope>NUCLEOTIDE SEQUENCE</scope>
    <source>
        <strain evidence="2">KKN 215</strain>
    </source>
</reference>
<feature type="transmembrane region" description="Helical" evidence="1">
    <location>
        <begin position="50"/>
        <end position="71"/>
    </location>
</feature>
<dbReference type="InterPro" id="IPR005049">
    <property type="entry name" value="STL-like"/>
</dbReference>
<dbReference type="PANTHER" id="PTHR31362">
    <property type="entry name" value="GLYCOSYLTRANSFERASE STELLO1-RELATED"/>
    <property type="match status" value="1"/>
</dbReference>
<dbReference type="OrthoDB" id="408493at2759"/>
<feature type="transmembrane region" description="Helical" evidence="1">
    <location>
        <begin position="243"/>
        <end position="262"/>
    </location>
</feature>
<feature type="transmembrane region" description="Helical" evidence="1">
    <location>
        <begin position="125"/>
        <end position="146"/>
    </location>
</feature>
<evidence type="ECO:0000313" key="3">
    <source>
        <dbReference type="Proteomes" id="UP000813824"/>
    </source>
</evidence>
<gene>
    <name evidence="2" type="ORF">BXZ70DRAFT_591682</name>
</gene>
<dbReference type="AlphaFoldDB" id="A0A8K0UWJ5"/>
<keyword evidence="1" id="KW-0812">Transmembrane</keyword>
<feature type="transmembrane region" description="Helical" evidence="1">
    <location>
        <begin position="359"/>
        <end position="386"/>
    </location>
</feature>
<accession>A0A8K0UWJ5</accession>
<proteinExistence type="predicted"/>
<feature type="transmembrane region" description="Helical" evidence="1">
    <location>
        <begin position="329"/>
        <end position="347"/>
    </location>
</feature>
<feature type="transmembrane region" description="Helical" evidence="1">
    <location>
        <begin position="210"/>
        <end position="231"/>
    </location>
</feature>
<sequence length="771" mass="86848">MSHILSRISFSLGRHNSHNTWSQFLFILTFLINEQQRARSLGKPGTSPDVAVQFAVVEAIKVAFGLGWYLWRRKSRTVNRRDVSLQLESRDDEEQPLNQANGFYEHDSEASHTRRHSTYAPRVRWFWSISAVVFLASIIVHSKYLLSGAELLYGPFAVNVALAASTALTLAILFSLSTWTVEPVQYQAVFTQIAGFLILQAAFTNTSLQSMFSSLLALTVSSAVAFTLLTFIYRTQHNISLELLHVLLFAVSLIIHLIVVAVPRASTEVAHPNFSFAAFLQAFAQAGMDITVLMAVSQMDAPTAGVLLSLGATIQFLVSSATMGIFLPYLAGSCTLVAVACITYLAYRREEEEERHFAIIMGQGLTFVGQMVGVAFLIVTGLFVAFSSEDVNNLQVSGVKPLTFAGLISDSLVTCRRKPLLSSAWYSQERKYHAFDDVLLIVFFSHARYDVNLDSYRNVYSEFFPNIVFVGPRTREDAGFNHSYDVLVDSYQADEDLRDSTNYKMAGRMAHHMLYTALDAYPCYNGYLWAPFDTLLNIPRLQQFDQNLFWYHSPFGTYVPNSALGDDVANANKSRHPPPANISPDPAVNWTETWTGWQTGWWWGDPHVGLEVCMRAFEKIPLEMRENMAALTNGTTRLIGGSADTLYIPGRHRQAFLETLGTFLETMCFLEIATPTAVHLVLPPGEKILFVDHWWIWMPPFNASFVRQKWSEGFEVDTFHTFHWGDKEEDGVWRGNPAHIPDVRHLLAESAYRQNVTLSEEGPPVYKDERL</sequence>
<keyword evidence="3" id="KW-1185">Reference proteome</keyword>
<evidence type="ECO:0000256" key="1">
    <source>
        <dbReference type="SAM" id="Phobius"/>
    </source>
</evidence>
<protein>
    <submittedName>
        <fullName evidence="2">Uncharacterized protein</fullName>
    </submittedName>
</protein>
<feature type="transmembrane region" description="Helical" evidence="1">
    <location>
        <begin position="274"/>
        <end position="296"/>
    </location>
</feature>
<comment type="caution">
    <text evidence="2">The sequence shown here is derived from an EMBL/GenBank/DDBJ whole genome shotgun (WGS) entry which is preliminary data.</text>
</comment>
<dbReference type="EMBL" id="JAEVFJ010000005">
    <property type="protein sequence ID" value="KAH8104514.1"/>
    <property type="molecule type" value="Genomic_DNA"/>
</dbReference>
<feature type="transmembrane region" description="Helical" evidence="1">
    <location>
        <begin position="152"/>
        <end position="174"/>
    </location>
</feature>
<keyword evidence="1" id="KW-0472">Membrane</keyword>
<organism evidence="2 3">
    <name type="scientific">Cristinia sonorae</name>
    <dbReference type="NCBI Taxonomy" id="1940300"/>
    <lineage>
        <taxon>Eukaryota</taxon>
        <taxon>Fungi</taxon>
        <taxon>Dikarya</taxon>
        <taxon>Basidiomycota</taxon>
        <taxon>Agaricomycotina</taxon>
        <taxon>Agaricomycetes</taxon>
        <taxon>Agaricomycetidae</taxon>
        <taxon>Agaricales</taxon>
        <taxon>Pleurotineae</taxon>
        <taxon>Stephanosporaceae</taxon>
        <taxon>Cristinia</taxon>
    </lineage>
</organism>
<evidence type="ECO:0000313" key="2">
    <source>
        <dbReference type="EMBL" id="KAH8104514.1"/>
    </source>
</evidence>
<dbReference type="Proteomes" id="UP000813824">
    <property type="component" value="Unassembled WGS sequence"/>
</dbReference>
<dbReference type="PANTHER" id="PTHR31362:SF0">
    <property type="entry name" value="EXOSTOSIN DOMAIN-CONTAINING PROTEIN-RELATED"/>
    <property type="match status" value="1"/>
</dbReference>
<keyword evidence="1" id="KW-1133">Transmembrane helix</keyword>